<dbReference type="GO" id="GO:0017147">
    <property type="term" value="F:Wnt-protein binding"/>
    <property type="evidence" value="ECO:0007669"/>
    <property type="project" value="InterPro"/>
</dbReference>
<name>A0A8B9RHV5_ASTMX</name>
<organism evidence="2 3">
    <name type="scientific">Astyanax mexicanus</name>
    <name type="common">Blind cave fish</name>
    <name type="synonym">Astyanax fasciatus mexicanus</name>
    <dbReference type="NCBI Taxonomy" id="7994"/>
    <lineage>
        <taxon>Eukaryota</taxon>
        <taxon>Metazoa</taxon>
        <taxon>Chordata</taxon>
        <taxon>Craniata</taxon>
        <taxon>Vertebrata</taxon>
        <taxon>Euteleostomi</taxon>
        <taxon>Actinopterygii</taxon>
        <taxon>Neopterygii</taxon>
        <taxon>Teleostei</taxon>
        <taxon>Ostariophysi</taxon>
        <taxon>Characiformes</taxon>
        <taxon>Characoidei</taxon>
        <taxon>Acestrorhamphidae</taxon>
        <taxon>Acestrorhamphinae</taxon>
        <taxon>Astyanax</taxon>
    </lineage>
</organism>
<dbReference type="GO" id="GO:0031090">
    <property type="term" value="C:organelle membrane"/>
    <property type="evidence" value="ECO:0007669"/>
    <property type="project" value="TreeGrafter"/>
</dbReference>
<dbReference type="InterPro" id="IPR053936">
    <property type="entry name" value="WLS_GOLD"/>
</dbReference>
<dbReference type="PANTHER" id="PTHR13449:SF2">
    <property type="entry name" value="PROTEIN WNTLESS HOMOLOG"/>
    <property type="match status" value="1"/>
</dbReference>
<dbReference type="InterPro" id="IPR009551">
    <property type="entry name" value="Wntless"/>
</dbReference>
<sequence>MAGAIIENMSTKKLVILGVLLLLFQAFSFMVGGLIAPSPTTAIHYMATKCVDNVKGHHQAAKKWFMPWGPNQCDKIRDFEEAMAKRIEANNIVFAVHIPMPNKEMSPWFQFMLVILQFDIAFKMYNQIGKFCVLSYETTSTMFESCVLCSGWFSL</sequence>
<evidence type="ECO:0000313" key="3">
    <source>
        <dbReference type="Proteomes" id="UP000694621"/>
    </source>
</evidence>
<dbReference type="GO" id="GO:0016055">
    <property type="term" value="P:Wnt signaling pathway"/>
    <property type="evidence" value="ECO:0007669"/>
    <property type="project" value="InterPro"/>
</dbReference>
<accession>A0A8B9RHV5</accession>
<reference evidence="2" key="1">
    <citation type="submission" date="2025-08" db="UniProtKB">
        <authorList>
            <consortium name="Ensembl"/>
        </authorList>
    </citation>
    <scope>IDENTIFICATION</scope>
</reference>
<dbReference type="GO" id="GO:0061355">
    <property type="term" value="P:Wnt protein secretion"/>
    <property type="evidence" value="ECO:0007669"/>
    <property type="project" value="TreeGrafter"/>
</dbReference>
<dbReference type="Proteomes" id="UP000694621">
    <property type="component" value="Unplaced"/>
</dbReference>
<dbReference type="Pfam" id="PF21883">
    <property type="entry name" value="WLS_GOLD"/>
    <property type="match status" value="1"/>
</dbReference>
<dbReference type="PANTHER" id="PTHR13449">
    <property type="entry name" value="INTEGRAL MEMBRANE PROTEIN GPR177"/>
    <property type="match status" value="1"/>
</dbReference>
<evidence type="ECO:0000313" key="2">
    <source>
        <dbReference type="Ensembl" id="ENSAMXP00005044306.1"/>
    </source>
</evidence>
<dbReference type="AlphaFoldDB" id="A0A8B9RHV5"/>
<feature type="domain" description="Wntless GOLD" evidence="1">
    <location>
        <begin position="48"/>
        <end position="134"/>
    </location>
</feature>
<dbReference type="GO" id="GO:0006886">
    <property type="term" value="P:intracellular protein transport"/>
    <property type="evidence" value="ECO:0007669"/>
    <property type="project" value="TreeGrafter"/>
</dbReference>
<evidence type="ECO:0000259" key="1">
    <source>
        <dbReference type="Pfam" id="PF21883"/>
    </source>
</evidence>
<dbReference type="GO" id="GO:0012505">
    <property type="term" value="C:endomembrane system"/>
    <property type="evidence" value="ECO:0007669"/>
    <property type="project" value="TreeGrafter"/>
</dbReference>
<dbReference type="Ensembl" id="ENSAMXT00005048129.1">
    <property type="protein sequence ID" value="ENSAMXP00005044306.1"/>
    <property type="gene ID" value="ENSAMXG00005020561.1"/>
</dbReference>
<protein>
    <recommendedName>
        <fullName evidence="1">Wntless GOLD domain-containing protein</fullName>
    </recommendedName>
</protein>
<proteinExistence type="predicted"/>